<dbReference type="InterPro" id="IPR034203">
    <property type="entry name" value="RBM45_RRM1"/>
</dbReference>
<dbReference type="Proteomes" id="UP000694388">
    <property type="component" value="Unplaced"/>
</dbReference>
<dbReference type="Ensembl" id="ENSEBUT00000011558.1">
    <property type="protein sequence ID" value="ENSEBUP00000010999.1"/>
    <property type="gene ID" value="ENSEBUG00000007042.1"/>
</dbReference>
<proteinExistence type="predicted"/>
<name>A0A8C4Q762_EPTBU</name>
<keyword evidence="1 2" id="KW-0694">RNA-binding</keyword>
<dbReference type="PANTHER" id="PTHR48027">
    <property type="entry name" value="HETEROGENEOUS NUCLEAR RIBONUCLEOPROTEIN 87F-RELATED"/>
    <property type="match status" value="1"/>
</dbReference>
<dbReference type="Ensembl" id="ENSEBUT00000011544.1">
    <property type="protein sequence ID" value="ENSEBUP00000010985.1"/>
    <property type="gene ID" value="ENSEBUG00000007042.1"/>
</dbReference>
<dbReference type="PROSITE" id="PS50102">
    <property type="entry name" value="RRM"/>
    <property type="match status" value="3"/>
</dbReference>
<dbReference type="CDD" id="cd12367">
    <property type="entry name" value="RRM2_RBM45"/>
    <property type="match status" value="1"/>
</dbReference>
<protein>
    <submittedName>
        <fullName evidence="5">RNA binding motif protein 45</fullName>
    </submittedName>
</protein>
<keyword evidence="6" id="KW-1185">Reference proteome</keyword>
<accession>A0A8C4Q762</accession>
<evidence type="ECO:0000256" key="2">
    <source>
        <dbReference type="PROSITE-ProRule" id="PRU00176"/>
    </source>
</evidence>
<dbReference type="InterPro" id="IPR052462">
    <property type="entry name" value="SLIRP/GR-RBP-like"/>
</dbReference>
<dbReference type="GO" id="GO:0003723">
    <property type="term" value="F:RNA binding"/>
    <property type="evidence" value="ECO:0007669"/>
    <property type="project" value="UniProtKB-UniRule"/>
</dbReference>
<feature type="domain" description="RRM" evidence="4">
    <location>
        <begin position="444"/>
        <end position="517"/>
    </location>
</feature>
<evidence type="ECO:0000256" key="1">
    <source>
        <dbReference type="ARBA" id="ARBA00022884"/>
    </source>
</evidence>
<dbReference type="GeneTree" id="ENSGT00680000100059"/>
<dbReference type="Pfam" id="PF00076">
    <property type="entry name" value="RRM_1"/>
    <property type="match status" value="3"/>
</dbReference>
<dbReference type="InterPro" id="IPR034206">
    <property type="entry name" value="RBM45_RRM2"/>
</dbReference>
<evidence type="ECO:0000259" key="4">
    <source>
        <dbReference type="PROSITE" id="PS50102"/>
    </source>
</evidence>
<dbReference type="InterPro" id="IPR012677">
    <property type="entry name" value="Nucleotide-bd_a/b_plait_sf"/>
</dbReference>
<feature type="region of interest" description="Disordered" evidence="3">
    <location>
        <begin position="1"/>
        <end position="42"/>
    </location>
</feature>
<feature type="compositionally biased region" description="Basic and acidic residues" evidence="3">
    <location>
        <begin position="1"/>
        <end position="23"/>
    </location>
</feature>
<evidence type="ECO:0000313" key="6">
    <source>
        <dbReference type="Proteomes" id="UP000694388"/>
    </source>
</evidence>
<dbReference type="SUPFAM" id="SSF54928">
    <property type="entry name" value="RNA-binding domain, RBD"/>
    <property type="match status" value="3"/>
</dbReference>
<dbReference type="InterPro" id="IPR035979">
    <property type="entry name" value="RBD_domain_sf"/>
</dbReference>
<organism evidence="5 6">
    <name type="scientific">Eptatretus burgeri</name>
    <name type="common">Inshore hagfish</name>
    <dbReference type="NCBI Taxonomy" id="7764"/>
    <lineage>
        <taxon>Eukaryota</taxon>
        <taxon>Metazoa</taxon>
        <taxon>Chordata</taxon>
        <taxon>Craniata</taxon>
        <taxon>Vertebrata</taxon>
        <taxon>Cyclostomata</taxon>
        <taxon>Myxini</taxon>
        <taxon>Myxiniformes</taxon>
        <taxon>Myxinidae</taxon>
        <taxon>Eptatretinae</taxon>
        <taxon>Eptatretus</taxon>
    </lineage>
</organism>
<dbReference type="SMART" id="SM00360">
    <property type="entry name" value="RRM"/>
    <property type="match status" value="3"/>
</dbReference>
<dbReference type="InterPro" id="IPR000504">
    <property type="entry name" value="RRM_dom"/>
</dbReference>
<feature type="domain" description="RRM" evidence="4">
    <location>
        <begin position="139"/>
        <end position="210"/>
    </location>
</feature>
<feature type="domain" description="RRM" evidence="4">
    <location>
        <begin position="46"/>
        <end position="124"/>
    </location>
</feature>
<dbReference type="Gene3D" id="3.30.70.330">
    <property type="match status" value="4"/>
</dbReference>
<reference evidence="5" key="1">
    <citation type="submission" date="2025-05" db="UniProtKB">
        <authorList>
            <consortium name="Ensembl"/>
        </authorList>
    </citation>
    <scope>IDENTIFICATION</scope>
</reference>
<dbReference type="AlphaFoldDB" id="A0A8C4Q762"/>
<dbReference type="CDD" id="cd12366">
    <property type="entry name" value="RRM1_RBM45"/>
    <property type="match status" value="1"/>
</dbReference>
<sequence length="529" mass="59632">MASPEAHGDFDVDVDRDQGRDPDNDNDDDGFGGPYRNFNRDDPPNSRLFLMVNKATKYRQLWDLFEQFGEIQDIRVLKDRDTQESKGLAYVKFSKASQACRAMEELNGKKLRDGKPMKILIAQSRTSHTNRDLEDAELTRIFVMIPKNFTENDLTSNFEEFGEIEYCNVLRDKSTGESKGYGYVRFMRPSQAALAIENSDRRFRAILAEPKYRLNPNPQGDWHQPPESMHANFGYDPCFQGVPPIFKNMGPKTLPLPHFDDFGCHPGPPLSNLTSDDSLDFSRWLSVTMDPCITREQLTALFGLIPGLDFCDAQKDVINSCRLGYVRYNNPASAIYAKEKLNQFEYPPGSPMMIHFAKDVEAATSGENPLRLMALQLVTAQVMAEVSSHFTDRAQPGRGQMVQPQMMQSTQQTRHANGDFETSFTTARLPPKQPLAPMNTPMKERLFVVCSSSAPPPPEALTNAFCRFGNLIEIYMLPSKSYGYAKYADESSAKAAIEALHGQEVCGVRLKVLPADPPKEEARKRKHTV</sequence>
<evidence type="ECO:0000256" key="3">
    <source>
        <dbReference type="SAM" id="MobiDB-lite"/>
    </source>
</evidence>
<evidence type="ECO:0000313" key="5">
    <source>
        <dbReference type="Ensembl" id="ENSEBUP00000010999.1"/>
    </source>
</evidence>